<reference evidence="1" key="1">
    <citation type="submission" date="2019-12" db="EMBL/GenBank/DDBJ databases">
        <title>Genome sequencing and annotation of Brassica cretica.</title>
        <authorList>
            <person name="Studholme D.J."/>
            <person name="Sarris P."/>
        </authorList>
    </citation>
    <scope>NUCLEOTIDE SEQUENCE</scope>
    <source>
        <strain evidence="1">PFS-109/04</strain>
        <tissue evidence="1">Leaf</tissue>
    </source>
</reference>
<proteinExistence type="predicted"/>
<name>A0A8S9R322_BRACR</name>
<dbReference type="AlphaFoldDB" id="A0A8S9R322"/>
<evidence type="ECO:0000313" key="2">
    <source>
        <dbReference type="Proteomes" id="UP000712600"/>
    </source>
</evidence>
<evidence type="ECO:0000313" key="1">
    <source>
        <dbReference type="EMBL" id="KAF3559624.1"/>
    </source>
</evidence>
<sequence length="156" mass="16335">MIDEETDHYHHHGERGSFSGVACPFTACNSKSGCGSVAKSSAPEQVSASGTSSESSAAQGSVCGSNVMAPTSWPEVVPSMTPPPSLAPTLPKALALHKAPSLAPTPRPSLAPTPVQSPTLVNRMSLSPFRVFNMLPSIVNSVYVLRYDTFMYGSVL</sequence>
<accession>A0A8S9R322</accession>
<protein>
    <submittedName>
        <fullName evidence="1">Uncharacterized protein</fullName>
    </submittedName>
</protein>
<comment type="caution">
    <text evidence="1">The sequence shown here is derived from an EMBL/GenBank/DDBJ whole genome shotgun (WGS) entry which is preliminary data.</text>
</comment>
<gene>
    <name evidence="1" type="ORF">F2Q69_00011038</name>
</gene>
<organism evidence="1 2">
    <name type="scientific">Brassica cretica</name>
    <name type="common">Mustard</name>
    <dbReference type="NCBI Taxonomy" id="69181"/>
    <lineage>
        <taxon>Eukaryota</taxon>
        <taxon>Viridiplantae</taxon>
        <taxon>Streptophyta</taxon>
        <taxon>Embryophyta</taxon>
        <taxon>Tracheophyta</taxon>
        <taxon>Spermatophyta</taxon>
        <taxon>Magnoliopsida</taxon>
        <taxon>eudicotyledons</taxon>
        <taxon>Gunneridae</taxon>
        <taxon>Pentapetalae</taxon>
        <taxon>rosids</taxon>
        <taxon>malvids</taxon>
        <taxon>Brassicales</taxon>
        <taxon>Brassicaceae</taxon>
        <taxon>Brassiceae</taxon>
        <taxon>Brassica</taxon>
    </lineage>
</organism>
<dbReference type="EMBL" id="QGKX02000996">
    <property type="protein sequence ID" value="KAF3559624.1"/>
    <property type="molecule type" value="Genomic_DNA"/>
</dbReference>
<dbReference type="Proteomes" id="UP000712600">
    <property type="component" value="Unassembled WGS sequence"/>
</dbReference>